<accession>Q0RXI9</accession>
<feature type="compositionally biased region" description="Basic and acidic residues" evidence="1">
    <location>
        <begin position="1"/>
        <end position="15"/>
    </location>
</feature>
<proteinExistence type="predicted"/>
<gene>
    <name evidence="2" type="ordered locus">RHA1_ro08953</name>
</gene>
<sequence length="91" mass="10426">MTEYEAIHRGAEVPPKHPQSGLAGWRWCDVANYLPSMHVLEERSPKSCRAGECRSAFADFRSRCGLWDHIGACIVERRPIVSGWFGWQHLM</sequence>
<protein>
    <submittedName>
        <fullName evidence="2">Uncharacterized protein</fullName>
    </submittedName>
</protein>
<evidence type="ECO:0000256" key="1">
    <source>
        <dbReference type="SAM" id="MobiDB-lite"/>
    </source>
</evidence>
<dbReference type="Proteomes" id="UP000008710">
    <property type="component" value="Plasmid pRHL1"/>
</dbReference>
<evidence type="ECO:0000313" key="3">
    <source>
        <dbReference type="Proteomes" id="UP000008710"/>
    </source>
</evidence>
<feature type="region of interest" description="Disordered" evidence="1">
    <location>
        <begin position="1"/>
        <end position="20"/>
    </location>
</feature>
<dbReference type="HOGENOM" id="CLU_2424938_0_0_11"/>
<dbReference type="EMBL" id="CP000432">
    <property type="protein sequence ID" value="ABG99997.1"/>
    <property type="molecule type" value="Genomic_DNA"/>
</dbReference>
<organism evidence="2 3">
    <name type="scientific">Rhodococcus jostii (strain RHA1)</name>
    <dbReference type="NCBI Taxonomy" id="101510"/>
    <lineage>
        <taxon>Bacteria</taxon>
        <taxon>Bacillati</taxon>
        <taxon>Actinomycetota</taxon>
        <taxon>Actinomycetes</taxon>
        <taxon>Mycobacteriales</taxon>
        <taxon>Nocardiaceae</taxon>
        <taxon>Rhodococcus</taxon>
    </lineage>
</organism>
<dbReference type="KEGG" id="rha:RHA1_ro08953"/>
<evidence type="ECO:0000313" key="2">
    <source>
        <dbReference type="EMBL" id="ABG99997.1"/>
    </source>
</evidence>
<geneLocation type="plasmid" evidence="2 3">
    <name>pRHL1</name>
</geneLocation>
<name>Q0RXI9_RHOJR</name>
<reference evidence="3" key="1">
    <citation type="journal article" date="2006" name="Proc. Natl. Acad. Sci. U.S.A.">
        <title>The complete genome of Rhodococcus sp. RHA1 provides insights into a catabolic powerhouse.</title>
        <authorList>
            <person name="McLeod M.P."/>
            <person name="Warren R.L."/>
            <person name="Hsiao W.W.L."/>
            <person name="Araki N."/>
            <person name="Myhre M."/>
            <person name="Fernandes C."/>
            <person name="Miyazawa D."/>
            <person name="Wong W."/>
            <person name="Lillquist A.L."/>
            <person name="Wang D."/>
            <person name="Dosanjh M."/>
            <person name="Hara H."/>
            <person name="Petrescu A."/>
            <person name="Morin R.D."/>
            <person name="Yang G."/>
            <person name="Stott J.M."/>
            <person name="Schein J.E."/>
            <person name="Shin H."/>
            <person name="Smailus D."/>
            <person name="Siddiqui A.S."/>
            <person name="Marra M.A."/>
            <person name="Jones S.J.M."/>
            <person name="Holt R."/>
            <person name="Brinkman F.S.L."/>
            <person name="Miyauchi K."/>
            <person name="Fukuda M."/>
            <person name="Davies J.E."/>
            <person name="Mohn W.W."/>
            <person name="Eltis L.D."/>
        </authorList>
    </citation>
    <scope>NUCLEOTIDE SEQUENCE [LARGE SCALE GENOMIC DNA]</scope>
    <source>
        <strain evidence="3">RHA1</strain>
    </source>
</reference>
<keyword evidence="2" id="KW-0614">Plasmid</keyword>
<dbReference type="AlphaFoldDB" id="Q0RXI9"/>